<dbReference type="InterPro" id="IPR036406">
    <property type="entry name" value="Coprogen_oxidase_aer_sf"/>
</dbReference>
<reference evidence="8 9" key="1">
    <citation type="submission" date="2017-06" db="EMBL/GenBank/DDBJ databases">
        <title>Hymenobacter amundsenii sp. nov. isolated from regoliths in Antarctica.</title>
        <authorList>
            <person name="Sedlacek I."/>
            <person name="Kralova S."/>
            <person name="Pantucek R."/>
            <person name="Svec P."/>
            <person name="Holochova P."/>
            <person name="Stankova E."/>
            <person name="Vrbovska V."/>
            <person name="Busse H.-J."/>
        </authorList>
    </citation>
    <scope>NUCLEOTIDE SEQUENCE [LARGE SCALE GENOMIC DNA]</scope>
    <source>
        <strain evidence="8 9">CCM 8682</strain>
    </source>
</reference>
<evidence type="ECO:0000256" key="7">
    <source>
        <dbReference type="ARBA" id="ARBA00023244"/>
    </source>
</evidence>
<dbReference type="Gene3D" id="3.40.1500.10">
    <property type="entry name" value="Coproporphyrinogen III oxidase, aerobic"/>
    <property type="match status" value="1"/>
</dbReference>
<keyword evidence="9" id="KW-1185">Reference proteome</keyword>
<keyword evidence="5" id="KW-0560">Oxidoreductase</keyword>
<dbReference type="PANTHER" id="PTHR10755:SF0">
    <property type="entry name" value="OXYGEN-DEPENDENT COPROPORPHYRINOGEN-III OXIDASE, MITOCHONDRIAL"/>
    <property type="match status" value="1"/>
</dbReference>
<comment type="similarity">
    <text evidence="2">Belongs to the aerobic coproporphyrinogen-III oxidase family.</text>
</comment>
<dbReference type="InterPro" id="IPR001260">
    <property type="entry name" value="Coprogen_oxidase_aer"/>
</dbReference>
<dbReference type="RefSeq" id="WP_088463576.1">
    <property type="nucleotide sequence ID" value="NZ_NIRR01000006.1"/>
</dbReference>
<dbReference type="PROSITE" id="PS01021">
    <property type="entry name" value="COPROGEN_OXIDASE"/>
    <property type="match status" value="1"/>
</dbReference>
<dbReference type="SUPFAM" id="SSF102886">
    <property type="entry name" value="Coproporphyrinogen III oxidase"/>
    <property type="match status" value="1"/>
</dbReference>
<dbReference type="PIRSF" id="PIRSF000166">
    <property type="entry name" value="Coproporphyri_ox"/>
    <property type="match status" value="1"/>
</dbReference>
<gene>
    <name evidence="8" type="ORF">CDA63_06155</name>
</gene>
<dbReference type="OrthoDB" id="9777553at2"/>
<keyword evidence="6" id="KW-0350">Heme biosynthesis</keyword>
<dbReference type="EC" id="1.3.3.3" evidence="4"/>
<dbReference type="Pfam" id="PF01218">
    <property type="entry name" value="Coprogen_oxidas"/>
    <property type="match status" value="1"/>
</dbReference>
<proteinExistence type="inferred from homology"/>
<dbReference type="Proteomes" id="UP000197277">
    <property type="component" value="Unassembled WGS sequence"/>
</dbReference>
<dbReference type="GO" id="GO:0004109">
    <property type="term" value="F:coproporphyrinogen oxidase activity"/>
    <property type="evidence" value="ECO:0007669"/>
    <property type="project" value="UniProtKB-EC"/>
</dbReference>
<dbReference type="GO" id="GO:0005737">
    <property type="term" value="C:cytoplasm"/>
    <property type="evidence" value="ECO:0007669"/>
    <property type="project" value="TreeGrafter"/>
</dbReference>
<evidence type="ECO:0000313" key="9">
    <source>
        <dbReference type="Proteomes" id="UP000197277"/>
    </source>
</evidence>
<evidence type="ECO:0000313" key="8">
    <source>
        <dbReference type="EMBL" id="OWP64045.1"/>
    </source>
</evidence>
<evidence type="ECO:0000256" key="6">
    <source>
        <dbReference type="ARBA" id="ARBA00023133"/>
    </source>
</evidence>
<sequence>MSIMPASAPFPTPTTQPRFRDTVEAWMRQFQDWLCAELEATDGTGRFREDAWQHHGGGGGRSRVLTEGTIIEKGGVNFSGVEGTMSEQAARVLLMPDPNYFATGVSVVQHPRSPWVPISHMNVRYFEAGNGEAWFGGGLDLTPIYVDEQQAHWFHAQIAAVCQQHHPDYYPRFKKWADEYFFIPHRQETRGVGGIFFDRLLVGKEADAESLFAFVRAVAEVYGRTYTELMRRNAARSYSAAEKQWQLVRRGRYAEFNLAIDRGTRFGLETGGRTESILMSLPPQCEWHYNQPPAPGSPEEATQQWLRPGIDWLGQPATAPETAGQ</sequence>
<comment type="pathway">
    <text evidence="1">Porphyrin-containing compound metabolism; protoporphyrin-IX biosynthesis; protoporphyrinogen-IX from coproporphyrinogen-III (O2 route): step 1/1.</text>
</comment>
<name>A0A246FMS6_9BACT</name>
<dbReference type="EMBL" id="NIRR01000006">
    <property type="protein sequence ID" value="OWP64045.1"/>
    <property type="molecule type" value="Genomic_DNA"/>
</dbReference>
<comment type="caution">
    <text evidence="8">The sequence shown here is derived from an EMBL/GenBank/DDBJ whole genome shotgun (WGS) entry which is preliminary data.</text>
</comment>
<dbReference type="NCBIfam" id="NF003727">
    <property type="entry name" value="PRK05330.1"/>
    <property type="match status" value="1"/>
</dbReference>
<dbReference type="PRINTS" id="PR00073">
    <property type="entry name" value="COPRGNOXDASE"/>
</dbReference>
<protein>
    <recommendedName>
        <fullName evidence="4">coproporphyrinogen oxidase</fullName>
        <ecNumber evidence="4">1.3.3.3</ecNumber>
    </recommendedName>
</protein>
<keyword evidence="7" id="KW-0627">Porphyrin biosynthesis</keyword>
<dbReference type="PANTHER" id="PTHR10755">
    <property type="entry name" value="COPROPORPHYRINOGEN III OXIDASE, MITOCHONDRIAL"/>
    <property type="match status" value="1"/>
</dbReference>
<dbReference type="InterPro" id="IPR018375">
    <property type="entry name" value="Coprogen_oxidase_CS"/>
</dbReference>
<evidence type="ECO:0000256" key="5">
    <source>
        <dbReference type="ARBA" id="ARBA00023002"/>
    </source>
</evidence>
<dbReference type="AlphaFoldDB" id="A0A246FMS6"/>
<comment type="subunit">
    <text evidence="3">Homodimer.</text>
</comment>
<evidence type="ECO:0000256" key="3">
    <source>
        <dbReference type="ARBA" id="ARBA00011738"/>
    </source>
</evidence>
<evidence type="ECO:0000256" key="4">
    <source>
        <dbReference type="ARBA" id="ARBA00012869"/>
    </source>
</evidence>
<evidence type="ECO:0000256" key="1">
    <source>
        <dbReference type="ARBA" id="ARBA00005168"/>
    </source>
</evidence>
<dbReference type="GO" id="GO:0006782">
    <property type="term" value="P:protoporphyrinogen IX biosynthetic process"/>
    <property type="evidence" value="ECO:0007669"/>
    <property type="project" value="TreeGrafter"/>
</dbReference>
<accession>A0A246FMS6</accession>
<evidence type="ECO:0000256" key="2">
    <source>
        <dbReference type="ARBA" id="ARBA00010644"/>
    </source>
</evidence>
<organism evidence="8 9">
    <name type="scientific">Hymenobacter amundsenii</name>
    <dbReference type="NCBI Taxonomy" id="2006685"/>
    <lineage>
        <taxon>Bacteria</taxon>
        <taxon>Pseudomonadati</taxon>
        <taxon>Bacteroidota</taxon>
        <taxon>Cytophagia</taxon>
        <taxon>Cytophagales</taxon>
        <taxon>Hymenobacteraceae</taxon>
        <taxon>Hymenobacter</taxon>
    </lineage>
</organism>